<feature type="region of interest" description="Disordered" evidence="2">
    <location>
        <begin position="1"/>
        <end position="47"/>
    </location>
</feature>
<name>A0ABQ5SE60_9CHLO</name>
<gene>
    <name evidence="3" type="ORF">VaNZ11_012398</name>
</gene>
<keyword evidence="1" id="KW-0175">Coiled coil</keyword>
<feature type="coiled-coil region" evidence="1">
    <location>
        <begin position="170"/>
        <end position="259"/>
    </location>
</feature>
<feature type="compositionally biased region" description="Gly residues" evidence="2">
    <location>
        <begin position="321"/>
        <end position="339"/>
    </location>
</feature>
<organism evidence="3 4">
    <name type="scientific">Volvox africanus</name>
    <dbReference type="NCBI Taxonomy" id="51714"/>
    <lineage>
        <taxon>Eukaryota</taxon>
        <taxon>Viridiplantae</taxon>
        <taxon>Chlorophyta</taxon>
        <taxon>core chlorophytes</taxon>
        <taxon>Chlorophyceae</taxon>
        <taxon>CS clade</taxon>
        <taxon>Chlamydomonadales</taxon>
        <taxon>Volvocaceae</taxon>
        <taxon>Volvox</taxon>
    </lineage>
</organism>
<dbReference type="SUPFAM" id="SSF57997">
    <property type="entry name" value="Tropomyosin"/>
    <property type="match status" value="1"/>
</dbReference>
<dbReference type="Proteomes" id="UP001165090">
    <property type="component" value="Unassembled WGS sequence"/>
</dbReference>
<feature type="non-terminal residue" evidence="3">
    <location>
        <position position="339"/>
    </location>
</feature>
<proteinExistence type="predicted"/>
<feature type="compositionally biased region" description="Polar residues" evidence="2">
    <location>
        <begin position="22"/>
        <end position="32"/>
    </location>
</feature>
<reference evidence="3 4" key="1">
    <citation type="journal article" date="2023" name="IScience">
        <title>Expanded male sex-determining region conserved during the evolution of homothallism in the green alga Volvox.</title>
        <authorList>
            <person name="Yamamoto K."/>
            <person name="Matsuzaki R."/>
            <person name="Mahakham W."/>
            <person name="Heman W."/>
            <person name="Sekimoto H."/>
            <person name="Kawachi M."/>
            <person name="Minakuchi Y."/>
            <person name="Toyoda A."/>
            <person name="Nozaki H."/>
        </authorList>
    </citation>
    <scope>NUCLEOTIDE SEQUENCE [LARGE SCALE GENOMIC DNA]</scope>
    <source>
        <strain evidence="3 4">NIES-4468</strain>
    </source>
</reference>
<evidence type="ECO:0000256" key="1">
    <source>
        <dbReference type="SAM" id="Coils"/>
    </source>
</evidence>
<sequence>MAQEDVGRPLHSSGTDGWLSSAPPSRSTQGHVSPSRERRPTNSTYKIGDGAEFPRYFLQIGQDIKRTRGYDMIQELQLMVCSKETGIRGNAARARVMVLLREVQGVLVGLENKVDSQTYDLGVFNVERSELRKELRDQKAKEYQPLHTIDFRSTEVKDLPHKLRTLFEDNQILREQVRQLQYSVRSAETRLEASERRAAALETENVQLGIALREAGSSVDIAHDMRQMREAARNAEARAMQLEMQLMAITEQLESERRLTVQKARHAAAKQSMLESRLVQALSVGTPGSGAAAGRLGGRGGSATVRKSSARPVVYDPMGMDDGGSFSGRGGDIVGGNGG</sequence>
<dbReference type="EMBL" id="BSDZ01000079">
    <property type="protein sequence ID" value="GLI68069.1"/>
    <property type="molecule type" value="Genomic_DNA"/>
</dbReference>
<evidence type="ECO:0000256" key="2">
    <source>
        <dbReference type="SAM" id="MobiDB-lite"/>
    </source>
</evidence>
<accession>A0ABQ5SE60</accession>
<feature type="region of interest" description="Disordered" evidence="2">
    <location>
        <begin position="313"/>
        <end position="339"/>
    </location>
</feature>
<keyword evidence="4" id="KW-1185">Reference proteome</keyword>
<evidence type="ECO:0000313" key="3">
    <source>
        <dbReference type="EMBL" id="GLI68069.1"/>
    </source>
</evidence>
<comment type="caution">
    <text evidence="3">The sequence shown here is derived from an EMBL/GenBank/DDBJ whole genome shotgun (WGS) entry which is preliminary data.</text>
</comment>
<evidence type="ECO:0000313" key="4">
    <source>
        <dbReference type="Proteomes" id="UP001165090"/>
    </source>
</evidence>
<protein>
    <submittedName>
        <fullName evidence="3">Uncharacterized protein</fullName>
    </submittedName>
</protein>